<proteinExistence type="inferred from homology"/>
<evidence type="ECO:0000256" key="2">
    <source>
        <dbReference type="ARBA" id="ARBA00022801"/>
    </source>
</evidence>
<dbReference type="InterPro" id="IPR026891">
    <property type="entry name" value="Fn3-like"/>
</dbReference>
<dbReference type="InterPro" id="IPR050288">
    <property type="entry name" value="Cellulose_deg_GH3"/>
</dbReference>
<dbReference type="InterPro" id="IPR036881">
    <property type="entry name" value="Glyco_hydro_3_C_sf"/>
</dbReference>
<comment type="caution">
    <text evidence="4">The sequence shown here is derived from an EMBL/GenBank/DDBJ whole genome shotgun (WGS) entry which is preliminary data.</text>
</comment>
<accession>A0ABV8Z642</accession>
<dbReference type="Pfam" id="PF14310">
    <property type="entry name" value="Fn3-like"/>
    <property type="match status" value="1"/>
</dbReference>
<feature type="domain" description="Fibronectin type III-like" evidence="3">
    <location>
        <begin position="750"/>
        <end position="820"/>
    </location>
</feature>
<comment type="similarity">
    <text evidence="1">Belongs to the glycosyl hydrolase 3 family.</text>
</comment>
<keyword evidence="2" id="KW-0378">Hydrolase</keyword>
<dbReference type="SUPFAM" id="SSF52279">
    <property type="entry name" value="Beta-D-glucan exohydrolase, C-terminal domain"/>
    <property type="match status" value="1"/>
</dbReference>
<name>A0ABV8Z642_9ACTN</name>
<dbReference type="SUPFAM" id="SSF51445">
    <property type="entry name" value="(Trans)glycosidases"/>
    <property type="match status" value="1"/>
</dbReference>
<protein>
    <submittedName>
        <fullName evidence="4">Beta-glucosidase</fullName>
    </submittedName>
</protein>
<dbReference type="SMART" id="SM01217">
    <property type="entry name" value="Fn3_like"/>
    <property type="match status" value="1"/>
</dbReference>
<organism evidence="4 5">
    <name type="scientific">Streptomyces xiangluensis</name>
    <dbReference type="NCBI Taxonomy" id="2665720"/>
    <lineage>
        <taxon>Bacteria</taxon>
        <taxon>Bacillati</taxon>
        <taxon>Actinomycetota</taxon>
        <taxon>Actinomycetes</taxon>
        <taxon>Kitasatosporales</taxon>
        <taxon>Streptomycetaceae</taxon>
        <taxon>Streptomyces</taxon>
    </lineage>
</organism>
<sequence>MAQQQVGTTIDDGELTRRLAALTLEQKVRLVTGADAWSLSPEPAVGLRRLVMSDGPAGVRGETWDERQPSANVPAPTALAATWDEALVCRLGGLLAFEARRKGIDVLLAPTVNMHRSPYAGRHFECFSEDPLLTARMGAAYIRGLQDGGVAATVKHFVANDSETERMTLDARVDERTLREVYLAPFEAIVRDAGVWAVMAAYNAVNGFTMTESPLLRQVLHAEWGFDGVTMSDWFATRSTVAAANAGLDLVIPGPHGPWGEALVAAVHNGLVAEATVDDKVLRLLRLAARVGALDGLPPVPQPATYDDAAVAAQLRHAAAAGFVLAHNRNGALPLARTELRRVAVLGPNAEHARTLGGGSATVCPPYTISPLEGLRTALRGTTEVTYAVGVQPHTRTPIARAPWLRLPDGTGVGVRVSFLAADGTVLAGETRTAGSYTWLGSFGPDVPAHAVTRIQVHTRIRAIEPGAYEVGCSGIGRFDLAIDGSPAFDATLELPPEADMMTAMTAPPQRTHTVHLDGGEDVEVILTHHLEAASESAQPGVFTSFQVNLQPPRQTDEADLEQAVALARDADVAVVVVGTNEEVESEGFDRSSLALPGRQDELVRRVAAVNPRTIVVVNSGAPVLLPWADDVAAILLAWFPGQEFGNALADVLLGLVEPGGRLPTTWPDTEHALPSTQPTDGALRYDEGLHVGYRRYRAGDPAPRYPFGHGLSYTTWDYLSIDAPSSVDLDRDVDITVHLRNSGRRPGREVVQVYLRRPGSAIERPARWLAGFTAISATPGEEVTATMRLTTRAFQHWDTTDGRWSLEPGTFHLDVGSSAGAVRLTADLTVHTPGEPA</sequence>
<gene>
    <name evidence="4" type="ORF">ACFPH6_45880</name>
</gene>
<dbReference type="EMBL" id="JBHSFG010000095">
    <property type="protein sequence ID" value="MFC4471740.1"/>
    <property type="molecule type" value="Genomic_DNA"/>
</dbReference>
<dbReference type="PRINTS" id="PR00133">
    <property type="entry name" value="GLHYDRLASE3"/>
</dbReference>
<dbReference type="InterPro" id="IPR013783">
    <property type="entry name" value="Ig-like_fold"/>
</dbReference>
<dbReference type="PANTHER" id="PTHR42715:SF10">
    <property type="entry name" value="BETA-GLUCOSIDASE"/>
    <property type="match status" value="1"/>
</dbReference>
<dbReference type="Pfam" id="PF00933">
    <property type="entry name" value="Glyco_hydro_3"/>
    <property type="match status" value="1"/>
</dbReference>
<dbReference type="Gene3D" id="3.40.50.1700">
    <property type="entry name" value="Glycoside hydrolase family 3 C-terminal domain"/>
    <property type="match status" value="1"/>
</dbReference>
<evidence type="ECO:0000259" key="3">
    <source>
        <dbReference type="SMART" id="SM01217"/>
    </source>
</evidence>
<evidence type="ECO:0000256" key="1">
    <source>
        <dbReference type="ARBA" id="ARBA00005336"/>
    </source>
</evidence>
<reference evidence="5" key="1">
    <citation type="journal article" date="2019" name="Int. J. Syst. Evol. Microbiol.">
        <title>The Global Catalogue of Microorganisms (GCM) 10K type strain sequencing project: providing services to taxonomists for standard genome sequencing and annotation.</title>
        <authorList>
            <consortium name="The Broad Institute Genomics Platform"/>
            <consortium name="The Broad Institute Genome Sequencing Center for Infectious Disease"/>
            <person name="Wu L."/>
            <person name="Ma J."/>
        </authorList>
    </citation>
    <scope>NUCLEOTIDE SEQUENCE [LARGE SCALE GENOMIC DNA]</scope>
    <source>
        <strain evidence="5">DT43</strain>
    </source>
</reference>
<keyword evidence="5" id="KW-1185">Reference proteome</keyword>
<dbReference type="InterPro" id="IPR001764">
    <property type="entry name" value="Glyco_hydro_3_N"/>
</dbReference>
<evidence type="ECO:0000313" key="5">
    <source>
        <dbReference type="Proteomes" id="UP001596012"/>
    </source>
</evidence>
<dbReference type="Gene3D" id="2.60.120.260">
    <property type="entry name" value="Galactose-binding domain-like"/>
    <property type="match status" value="1"/>
</dbReference>
<dbReference type="Pfam" id="PF01915">
    <property type="entry name" value="Glyco_hydro_3_C"/>
    <property type="match status" value="1"/>
</dbReference>
<dbReference type="Proteomes" id="UP001596012">
    <property type="component" value="Unassembled WGS sequence"/>
</dbReference>
<dbReference type="Gene3D" id="3.20.20.300">
    <property type="entry name" value="Glycoside hydrolase, family 3, N-terminal domain"/>
    <property type="match status" value="1"/>
</dbReference>
<evidence type="ECO:0000313" key="4">
    <source>
        <dbReference type="EMBL" id="MFC4471740.1"/>
    </source>
</evidence>
<dbReference type="InterPro" id="IPR002772">
    <property type="entry name" value="Glyco_hydro_3_C"/>
</dbReference>
<dbReference type="RefSeq" id="WP_386354316.1">
    <property type="nucleotide sequence ID" value="NZ_JBHSFG010000095.1"/>
</dbReference>
<dbReference type="PANTHER" id="PTHR42715">
    <property type="entry name" value="BETA-GLUCOSIDASE"/>
    <property type="match status" value="1"/>
</dbReference>
<dbReference type="Gene3D" id="2.60.40.10">
    <property type="entry name" value="Immunoglobulins"/>
    <property type="match status" value="1"/>
</dbReference>
<dbReference type="InterPro" id="IPR017853">
    <property type="entry name" value="GH"/>
</dbReference>
<dbReference type="InterPro" id="IPR036962">
    <property type="entry name" value="Glyco_hydro_3_N_sf"/>
</dbReference>